<evidence type="ECO:0000313" key="3">
    <source>
        <dbReference type="Proteomes" id="UP000070720"/>
    </source>
</evidence>
<organism evidence="1 3">
    <name type="scientific">Gibberella zeae (strain ATCC MYA-4620 / CBS 123657 / FGSC 9075 / NRRL 31084 / PH-1)</name>
    <name type="common">Wheat head blight fungus</name>
    <name type="synonym">Fusarium graminearum</name>
    <dbReference type="NCBI Taxonomy" id="229533"/>
    <lineage>
        <taxon>Eukaryota</taxon>
        <taxon>Fungi</taxon>
        <taxon>Dikarya</taxon>
        <taxon>Ascomycota</taxon>
        <taxon>Pezizomycotina</taxon>
        <taxon>Sordariomycetes</taxon>
        <taxon>Hypocreomycetidae</taxon>
        <taxon>Hypocreales</taxon>
        <taxon>Nectriaceae</taxon>
        <taxon>Fusarium</taxon>
    </lineage>
</organism>
<dbReference type="AlphaFoldDB" id="A0A098DX52"/>
<dbReference type="EMBL" id="HG970335">
    <property type="protein sequence ID" value="CEF85468.1"/>
    <property type="molecule type" value="Genomic_DNA"/>
</dbReference>
<accession>A0A0E0SGA5</accession>
<reference evidence="2 3" key="2">
    <citation type="journal article" date="2010" name="Nature">
        <title>Comparative genomics reveals mobile pathogenicity chromosomes in Fusarium.</title>
        <authorList>
            <person name="Ma L.J."/>
            <person name="van der Does H.C."/>
            <person name="Borkovich K.A."/>
            <person name="Coleman J.J."/>
            <person name="Daboussi M.J."/>
            <person name="Di Pietro A."/>
            <person name="Dufresne M."/>
            <person name="Freitag M."/>
            <person name="Grabherr M."/>
            <person name="Henrissat B."/>
            <person name="Houterman P.M."/>
            <person name="Kang S."/>
            <person name="Shim W.B."/>
            <person name="Woloshuk C."/>
            <person name="Xie X."/>
            <person name="Xu J.R."/>
            <person name="Antoniw J."/>
            <person name="Baker S.E."/>
            <person name="Bluhm B.H."/>
            <person name="Breakspear A."/>
            <person name="Brown D.W."/>
            <person name="Butchko R.A."/>
            <person name="Chapman S."/>
            <person name="Coulson R."/>
            <person name="Coutinho P.M."/>
            <person name="Danchin E.G."/>
            <person name="Diener A."/>
            <person name="Gale L.R."/>
            <person name="Gardiner D.M."/>
            <person name="Goff S."/>
            <person name="Hammond-Kosack K.E."/>
            <person name="Hilburn K."/>
            <person name="Hua-Van A."/>
            <person name="Jonkers W."/>
            <person name="Kazan K."/>
            <person name="Kodira C.D."/>
            <person name="Koehrsen M."/>
            <person name="Kumar L."/>
            <person name="Lee Y.H."/>
            <person name="Li L."/>
            <person name="Manners J.M."/>
            <person name="Miranda-Saavedra D."/>
            <person name="Mukherjee M."/>
            <person name="Park G."/>
            <person name="Park J."/>
            <person name="Park S.Y."/>
            <person name="Proctor R.H."/>
            <person name="Regev A."/>
            <person name="Ruiz-Roldan M.C."/>
            <person name="Sain D."/>
            <person name="Sakthikumar S."/>
            <person name="Sykes S."/>
            <person name="Schwartz D.C."/>
            <person name="Turgeon B.G."/>
            <person name="Wapinski I."/>
            <person name="Yoder O."/>
            <person name="Young S."/>
            <person name="Zeng Q."/>
            <person name="Zhou S."/>
            <person name="Galagan J."/>
            <person name="Cuomo C.A."/>
            <person name="Kistler H.C."/>
            <person name="Rep M."/>
        </authorList>
    </citation>
    <scope>GENOME REANNOTATION</scope>
    <source>
        <strain evidence="3">ATCC MYA-4620 / CBS 123657 / FGSC 9075 / NRRL 31084 / PH-1</strain>
        <strain evidence="2">PH-1 / ATCC MYA-4620 / FGSC 9075 / NRRL 31084</strain>
    </source>
</reference>
<dbReference type="VEuPathDB" id="FungiDB:FGRAMPH1_01G28181"/>
<accession>A0A098DX52</accession>
<dbReference type="Proteomes" id="UP000070720">
    <property type="component" value="Chromosome 4"/>
</dbReference>
<evidence type="ECO:0000313" key="1">
    <source>
        <dbReference type="EMBL" id="CEF85468.1"/>
    </source>
</evidence>
<name>A0A098DX52_GIBZE</name>
<proteinExistence type="predicted"/>
<dbReference type="EnsemblFungi" id="CEF85468">
    <property type="protein sequence ID" value="CEF85468"/>
    <property type="gene ID" value="FGRRES_15534"/>
</dbReference>
<reference evidence="2" key="4">
    <citation type="submission" date="2017-01" db="UniProtKB">
        <authorList>
            <consortium name="EnsemblFungi"/>
        </authorList>
    </citation>
    <scope>IDENTIFICATION</scope>
    <source>
        <strain evidence="2">PH-1 / ATCC MYA-4620 / FGSC 9075 / NRRL 31084</strain>
    </source>
</reference>
<dbReference type="InParanoid" id="A0A098DX52"/>
<reference evidence="1 3" key="3">
    <citation type="journal article" date="2015" name="BMC Genomics">
        <title>The completed genome sequence of the pathogenic ascomycete fungus Fusarium graminearum.</title>
        <authorList>
            <person name="King R."/>
            <person name="Urban M."/>
            <person name="Hammond-Kosack M.C."/>
            <person name="Hassani-Pak K."/>
            <person name="Hammond-Kosack K.E."/>
        </authorList>
    </citation>
    <scope>NUCLEOTIDE SEQUENCE [LARGE SCALE GENOMIC DNA]</scope>
    <source>
        <strain evidence="3">ATCC MYA-4620 / CBS 123657 / FGSC 9075 / NRRL 31084 / PH-1</strain>
        <strain evidence="1">PH-1</strain>
    </source>
</reference>
<gene>
    <name evidence="1" type="ORF">FGRAMPH1_01T28181</name>
</gene>
<reference evidence="2 3" key="1">
    <citation type="journal article" date="2007" name="Science">
        <title>The Fusarium graminearum genome reveals a link between localized polymorphism and pathogen specialization.</title>
        <authorList>
            <person name="Cuomo C.A."/>
            <person name="Gueldener U."/>
            <person name="Xu J.-R."/>
            <person name="Trail F."/>
            <person name="Turgeon B.G."/>
            <person name="Di Pietro A."/>
            <person name="Walton J.D."/>
            <person name="Ma L.-J."/>
            <person name="Baker S.E."/>
            <person name="Rep M."/>
            <person name="Adam G."/>
            <person name="Antoniw J."/>
            <person name="Baldwin T."/>
            <person name="Calvo S.E."/>
            <person name="Chang Y.-L."/>
            <person name="DeCaprio D."/>
            <person name="Gale L.R."/>
            <person name="Gnerre S."/>
            <person name="Goswami R.S."/>
            <person name="Hammond-Kosack K."/>
            <person name="Harris L.J."/>
            <person name="Hilburn K."/>
            <person name="Kennell J.C."/>
            <person name="Kroken S."/>
            <person name="Magnuson J.K."/>
            <person name="Mannhaupt G."/>
            <person name="Mauceli E.W."/>
            <person name="Mewes H.-W."/>
            <person name="Mitterbauer R."/>
            <person name="Muehlbauer G."/>
            <person name="Muensterkoetter M."/>
            <person name="Nelson D."/>
            <person name="O'Donnell K."/>
            <person name="Ouellet T."/>
            <person name="Qi W."/>
            <person name="Quesneville H."/>
            <person name="Roncero M.I.G."/>
            <person name="Seong K.-Y."/>
            <person name="Tetko I.V."/>
            <person name="Urban M."/>
            <person name="Waalwijk C."/>
            <person name="Ward T.J."/>
            <person name="Yao J."/>
            <person name="Birren B.W."/>
            <person name="Kistler H.C."/>
        </authorList>
    </citation>
    <scope>NUCLEOTIDE SEQUENCE [LARGE SCALE GENOMIC DNA]</scope>
    <source>
        <strain evidence="3">ATCC MYA-4620 / CBS 123657 / FGSC 9075 / NRRL 31084 / PH-1</strain>
        <strain evidence="2">PH-1 / ATCC MYA-4620 / FGSC 9075 / NRRL 31084</strain>
    </source>
</reference>
<protein>
    <submittedName>
        <fullName evidence="1">Chromosome 4, complete genome</fullName>
    </submittedName>
</protein>
<sequence length="50" mass="5750">MVASNARKRRTEKAMGTVKLISLCKDRMSTAFVDMRGLKKLQIDSRHKNK</sequence>
<keyword evidence="3" id="KW-1185">Reference proteome</keyword>
<evidence type="ECO:0000313" key="2">
    <source>
        <dbReference type="EnsemblFungi" id="CEF85468"/>
    </source>
</evidence>